<dbReference type="InterPro" id="IPR023170">
    <property type="entry name" value="HhH_base_excis_C"/>
</dbReference>
<dbReference type="GO" id="GO:0016798">
    <property type="term" value="F:hydrolase activity, acting on glycosyl bonds"/>
    <property type="evidence" value="ECO:0007669"/>
    <property type="project" value="UniProtKB-KW"/>
</dbReference>
<dbReference type="EC" id="3.2.2.-" evidence="6"/>
<dbReference type="CDD" id="cd00056">
    <property type="entry name" value="ENDO3c"/>
    <property type="match status" value="1"/>
</dbReference>
<dbReference type="OrthoDB" id="9802365at2"/>
<keyword evidence="3" id="KW-0408">Iron</keyword>
<dbReference type="GO" id="GO:0006284">
    <property type="term" value="P:base-excision repair"/>
    <property type="evidence" value="ECO:0007669"/>
    <property type="project" value="InterPro"/>
</dbReference>
<accession>A0A7U6JGW9</accession>
<evidence type="ECO:0000256" key="4">
    <source>
        <dbReference type="ARBA" id="ARBA00023014"/>
    </source>
</evidence>
<dbReference type="PANTHER" id="PTHR10359:SF19">
    <property type="entry name" value="DNA REPAIR GLYCOSYLASE MJ1434-RELATED"/>
    <property type="match status" value="1"/>
</dbReference>
<dbReference type="Gene3D" id="1.10.1670.10">
    <property type="entry name" value="Helix-hairpin-Helix base-excision DNA repair enzymes (C-terminal)"/>
    <property type="match status" value="1"/>
</dbReference>
<name>A0A7U6JGW9_CALEA</name>
<keyword evidence="6" id="KW-0378">Hydrolase</keyword>
<dbReference type="SUPFAM" id="SSF48150">
    <property type="entry name" value="DNA-glycosylase"/>
    <property type="match status" value="1"/>
</dbReference>
<evidence type="ECO:0000259" key="5">
    <source>
        <dbReference type="SMART" id="SM00478"/>
    </source>
</evidence>
<dbReference type="Pfam" id="PF00730">
    <property type="entry name" value="HhH-GPD"/>
    <property type="match status" value="1"/>
</dbReference>
<sequence>MNSKTTYRESKKKKNLILKVYNTLYGYFGKQNWWPAETPFEVIVGAILTQQTSWKNVEKVILRLKEHGLLEPRTLYNLDIQELSNYIKESGFYRLKAQRLKNFLDFFKKYNFELLDLTHIEIENLRNELLNIKGVGKETADSIILYALEKPIFVVDNYTKRFAVRFGILENMSSYDEIRLLFEDALKSENEKETLIRFKEMHALIVELGKNFCKKEPNCSACPLGNLCLKKGVENEYSKNS</sequence>
<dbReference type="EMBL" id="AP012051">
    <property type="protein sequence ID" value="BAL80992.1"/>
    <property type="molecule type" value="Genomic_DNA"/>
</dbReference>
<dbReference type="InterPro" id="IPR011257">
    <property type="entry name" value="DNA_glycosylase"/>
</dbReference>
<evidence type="ECO:0000256" key="2">
    <source>
        <dbReference type="ARBA" id="ARBA00022723"/>
    </source>
</evidence>
<evidence type="ECO:0000313" key="6">
    <source>
        <dbReference type="EMBL" id="BAL80992.1"/>
    </source>
</evidence>
<evidence type="ECO:0000256" key="3">
    <source>
        <dbReference type="ARBA" id="ARBA00023004"/>
    </source>
</evidence>
<gene>
    <name evidence="6" type="ordered locus">CSE_08660</name>
</gene>
<keyword evidence="4" id="KW-0411">Iron-sulfur</keyword>
<dbReference type="SMART" id="SM00478">
    <property type="entry name" value="ENDO3c"/>
    <property type="match status" value="1"/>
</dbReference>
<evidence type="ECO:0000256" key="1">
    <source>
        <dbReference type="ARBA" id="ARBA00022485"/>
    </source>
</evidence>
<dbReference type="PANTHER" id="PTHR10359">
    <property type="entry name" value="A/G-SPECIFIC ADENINE GLYCOSYLASE/ENDONUCLEASE III"/>
    <property type="match status" value="1"/>
</dbReference>
<reference evidence="6 7" key="1">
    <citation type="submission" date="2011-01" db="EMBL/GenBank/DDBJ databases">
        <title>Whole genome sequence of Caldisericum exile AZM16c01.</title>
        <authorList>
            <person name="Narita-Yamada S."/>
            <person name="Kawakoshi A."/>
            <person name="Nakamura S."/>
            <person name="Sasagawa M."/>
            <person name="Fukada J."/>
            <person name="Sekine M."/>
            <person name="Kato Y."/>
            <person name="Fukai R."/>
            <person name="Sasaki K."/>
            <person name="Hanamaki A."/>
            <person name="Narita H."/>
            <person name="Konno Y."/>
            <person name="Mori K."/>
            <person name="Yamazaki S."/>
            <person name="Suzuki K."/>
            <person name="Fujita N."/>
        </authorList>
    </citation>
    <scope>NUCLEOTIDE SEQUENCE [LARGE SCALE GENOMIC DNA]</scope>
    <source>
        <strain evidence="7">DSM 21853 / NBRC 104410 / AZM16c01</strain>
    </source>
</reference>
<dbReference type="PIRSF" id="PIRSF001435">
    <property type="entry name" value="Nth"/>
    <property type="match status" value="1"/>
</dbReference>
<dbReference type="Gene3D" id="1.10.340.30">
    <property type="entry name" value="Hypothetical protein, domain 2"/>
    <property type="match status" value="1"/>
</dbReference>
<dbReference type="KEGG" id="cex:CSE_08660"/>
<keyword evidence="1" id="KW-0004">4Fe-4S</keyword>
<dbReference type="InterPro" id="IPR003265">
    <property type="entry name" value="HhH-GPD_domain"/>
</dbReference>
<organism evidence="6 7">
    <name type="scientific">Caldisericum exile (strain DSM 21853 / NBRC 104410 / AZM16c01)</name>
    <dbReference type="NCBI Taxonomy" id="511051"/>
    <lineage>
        <taxon>Bacteria</taxon>
        <taxon>Pseudomonadati</taxon>
        <taxon>Caldisericota/Cryosericota group</taxon>
        <taxon>Caldisericota</taxon>
        <taxon>Caldisericia</taxon>
        <taxon>Caldisericales</taxon>
        <taxon>Caldisericaceae</taxon>
        <taxon>Caldisericum</taxon>
    </lineage>
</organism>
<protein>
    <submittedName>
        <fullName evidence="6">DNA glycosylase</fullName>
        <ecNumber evidence="6">3.2.2.-</ecNumber>
    </submittedName>
</protein>
<keyword evidence="2" id="KW-0479">Metal-binding</keyword>
<keyword evidence="7" id="KW-1185">Reference proteome</keyword>
<evidence type="ECO:0000313" key="7">
    <source>
        <dbReference type="Proteomes" id="UP000004793"/>
    </source>
</evidence>
<dbReference type="GO" id="GO:0046872">
    <property type="term" value="F:metal ion binding"/>
    <property type="evidence" value="ECO:0007669"/>
    <property type="project" value="UniProtKB-KW"/>
</dbReference>
<dbReference type="Proteomes" id="UP000004793">
    <property type="component" value="Chromosome"/>
</dbReference>
<proteinExistence type="predicted"/>
<dbReference type="GO" id="GO:0051539">
    <property type="term" value="F:4 iron, 4 sulfur cluster binding"/>
    <property type="evidence" value="ECO:0007669"/>
    <property type="project" value="UniProtKB-KW"/>
</dbReference>
<dbReference type="AlphaFoldDB" id="A0A7U6JGW9"/>
<feature type="domain" description="HhH-GPD" evidence="5">
    <location>
        <begin position="48"/>
        <end position="211"/>
    </location>
</feature>
<keyword evidence="6" id="KW-0326">Glycosidase</keyword>